<dbReference type="RefSeq" id="YP_010797161.1">
    <property type="nucleotide sequence ID" value="NC_076129.1"/>
</dbReference>
<sequence>MLIVRVFLYVAWIFASVAASELSLSDSDGELVFLETGTALSCSCVTGDLSHQVTWKIVKEGFERPLQTNGNTLDPRYAHSMTVRKVPSTYSEWNVTSTIVIKDTSNTYGRYVCEFADCGRFSFRVVKKLSCEVAWRSAGESVRVHCPVTDRALRGGSEIVWMVANATHQREVGRLWHLNAQREVYLDPRNDGDAYCFYRRMPYGNLYVAIYVDERVPCYYIAYLFRHGDLVSVGYVYA</sequence>
<reference evidence="1 2" key="1">
    <citation type="journal article" date="2012" name="J. Virol.">
        <title>A Novel Bat Herpesvirus Encodes Homologues of Major Histocompatibility Complex Classes I and II, C-Type Lectin, and a Unique Family of Immune-Related Genes.</title>
        <authorList>
            <person name="Zhang H."/>
            <person name="Todd S."/>
            <person name="Tachedjian M."/>
            <person name="Barr J.A."/>
            <person name="Luo M."/>
            <person name="Yu M."/>
            <person name="Marsh G.A."/>
            <person name="Crameri G."/>
            <person name="Wang L.F."/>
        </authorList>
    </citation>
    <scope>NUCLEOTIDE SEQUENCE [LARGE SCALE GENOMIC DNA]</scope>
    <source>
        <strain evidence="1">B7D8</strain>
    </source>
</reference>
<dbReference type="Proteomes" id="UP000103899">
    <property type="component" value="Segment"/>
</dbReference>
<proteinExistence type="predicted"/>
<organism evidence="1 2">
    <name type="scientific">miniopterid betaherpesvirus 1</name>
    <dbReference type="NCBI Taxonomy" id="3070189"/>
    <lineage>
        <taxon>Viruses</taxon>
        <taxon>Duplodnaviria</taxon>
        <taxon>Heunggongvirae</taxon>
        <taxon>Peploviricota</taxon>
        <taxon>Herviviricetes</taxon>
        <taxon>Herpesvirales</taxon>
        <taxon>Orthoherpesviridae</taxon>
        <taxon>Betaherpesvirinae</taxon>
        <taxon>Quwivirus</taxon>
        <taxon>Quwivirus miniopteridbeta1</taxon>
    </lineage>
</organism>
<accession>I3VQC9</accession>
<dbReference type="KEGG" id="vg:80534864"/>
<protein>
    <submittedName>
        <fullName evidence="1">B132</fullName>
    </submittedName>
</protein>
<keyword evidence="2" id="KW-1185">Reference proteome</keyword>
<evidence type="ECO:0000313" key="1">
    <source>
        <dbReference type="EMBL" id="AFK83973.1"/>
    </source>
</evidence>
<dbReference type="GeneID" id="80534864"/>
<name>I3VQC9_9BETA</name>
<evidence type="ECO:0000313" key="2">
    <source>
        <dbReference type="Proteomes" id="UP000103899"/>
    </source>
</evidence>
<dbReference type="EMBL" id="JQ805139">
    <property type="protein sequence ID" value="AFK83973.1"/>
    <property type="molecule type" value="Genomic_DNA"/>
</dbReference>